<dbReference type="InterPro" id="IPR013785">
    <property type="entry name" value="Aldolase_TIM"/>
</dbReference>
<dbReference type="SUPFAM" id="SSF51395">
    <property type="entry name" value="FMN-linked oxidoreductases"/>
    <property type="match status" value="1"/>
</dbReference>
<dbReference type="AlphaFoldDB" id="A0A0G0SDF8"/>
<dbReference type="Proteomes" id="UP000034293">
    <property type="component" value="Unassembled WGS sequence"/>
</dbReference>
<proteinExistence type="predicted"/>
<reference evidence="1 2" key="1">
    <citation type="journal article" date="2015" name="Nature">
        <title>rRNA introns, odd ribosomes, and small enigmatic genomes across a large radiation of phyla.</title>
        <authorList>
            <person name="Brown C.T."/>
            <person name="Hug L.A."/>
            <person name="Thomas B.C."/>
            <person name="Sharon I."/>
            <person name="Castelle C.J."/>
            <person name="Singh A."/>
            <person name="Wilkins M.J."/>
            <person name="Williams K.H."/>
            <person name="Banfield J.F."/>
        </authorList>
    </citation>
    <scope>NUCLEOTIDE SEQUENCE [LARGE SCALE GENOMIC DNA]</scope>
</reference>
<comment type="caution">
    <text evidence="1">The sequence shown here is derived from an EMBL/GenBank/DDBJ whole genome shotgun (WGS) entry which is preliminary data.</text>
</comment>
<dbReference type="Gene3D" id="3.20.20.70">
    <property type="entry name" value="Aldolase class I"/>
    <property type="match status" value="1"/>
</dbReference>
<sequence length="79" mass="8790">MENFWTKLPKPFTVLAPMDDVTDNVFRQVVLSAGRPDVFFTEFSNADGLVHGANGIPLRKLSKRVLGRDLLGVIAFQKS</sequence>
<protein>
    <submittedName>
        <fullName evidence="1">tRNA-dihydrouridine synthase</fullName>
    </submittedName>
</protein>
<organism evidence="1 2">
    <name type="scientific">Candidatus Woesebacteria bacterium GW2011_GWA1_40_43</name>
    <dbReference type="NCBI Taxonomy" id="1618553"/>
    <lineage>
        <taxon>Bacteria</taxon>
        <taxon>Candidatus Woeseibacteriota</taxon>
    </lineage>
</organism>
<accession>A0A0G0SDF8</accession>
<dbReference type="EMBL" id="LBZA01000040">
    <property type="protein sequence ID" value="KKR62884.1"/>
    <property type="molecule type" value="Genomic_DNA"/>
</dbReference>
<evidence type="ECO:0000313" key="2">
    <source>
        <dbReference type="Proteomes" id="UP000034293"/>
    </source>
</evidence>
<evidence type="ECO:0000313" key="1">
    <source>
        <dbReference type="EMBL" id="KKR62884.1"/>
    </source>
</evidence>
<name>A0A0G0SDF8_9BACT</name>
<gene>
    <name evidence="1" type="ORF">UU02_C0040G0003</name>
</gene>